<dbReference type="Proteomes" id="UP000238701">
    <property type="component" value="Unassembled WGS sequence"/>
</dbReference>
<proteinExistence type="predicted"/>
<evidence type="ECO:0000256" key="3">
    <source>
        <dbReference type="SAM" id="SignalP"/>
    </source>
</evidence>
<reference evidence="6" key="1">
    <citation type="submission" date="2018-02" db="EMBL/GenBank/DDBJ databases">
        <authorList>
            <person name="Hausmann B."/>
        </authorList>
    </citation>
    <scope>NUCLEOTIDE SEQUENCE [LARGE SCALE GENOMIC DNA]</scope>
    <source>
        <strain evidence="6">Peat soil MAG SbA1</strain>
    </source>
</reference>
<feature type="signal peptide" evidence="3">
    <location>
        <begin position="1"/>
        <end position="25"/>
    </location>
</feature>
<protein>
    <submittedName>
        <fullName evidence="5">Poly(3-hydroxybutyrate) depolymerase (Modular protein)</fullName>
    </submittedName>
</protein>
<keyword evidence="2" id="KW-0378">Hydrolase</keyword>
<keyword evidence="1 3" id="KW-0732">Signal</keyword>
<dbReference type="InterPro" id="IPR050955">
    <property type="entry name" value="Plant_Biomass_Hydrol_Est"/>
</dbReference>
<dbReference type="Gene3D" id="3.40.50.1820">
    <property type="entry name" value="alpha/beta hydrolase"/>
    <property type="match status" value="1"/>
</dbReference>
<dbReference type="SUPFAM" id="SSF53474">
    <property type="entry name" value="alpha/beta-Hydrolases"/>
    <property type="match status" value="1"/>
</dbReference>
<evidence type="ECO:0000256" key="2">
    <source>
        <dbReference type="ARBA" id="ARBA00022801"/>
    </source>
</evidence>
<evidence type="ECO:0000313" key="5">
    <source>
        <dbReference type="EMBL" id="SPF33008.1"/>
    </source>
</evidence>
<feature type="domain" description="Dienelactone hydrolase" evidence="4">
    <location>
        <begin position="109"/>
        <end position="213"/>
    </location>
</feature>
<dbReference type="PANTHER" id="PTHR43037:SF5">
    <property type="entry name" value="FERULOYL ESTERASE"/>
    <property type="match status" value="1"/>
</dbReference>
<dbReference type="GO" id="GO:0016787">
    <property type="term" value="F:hydrolase activity"/>
    <property type="evidence" value="ECO:0007669"/>
    <property type="project" value="UniProtKB-KW"/>
</dbReference>
<sequence>MQGGRQSCRLCVGMWALAVAGLSLAQTGAKPAKETLNFGGEGRTYYVFAPSGLSEPAPVILLLHGSGHDGLSLIDSWQELAQQERMVLVAPDSSDAGEWDDRNDSPDFLHAVLKQVESKYAVDRRRVYLFGQSAGAVYALYVSIVESEYFAATAIQGGYLPASNFKLIDSAKRKIPISIWVGTNDASFPLSQVTATRDAFNARGFTVELHEIPAHDGNYNAAAGEVNGAAWKFLSTNKLGKDAIFVALAQLQYPLLKIDSQGNVELTPQTFDRSVWANAKPYLDDPLPQLTANIPELQGLDPAPDQQRLAELLKKTGDKSLDLLRRMPNVISHESVVTKIEPRGPTWHQQFEYLVLRHEANSDVTLDEFRTDKAKTGAAPLSQGAANAWIVFHPGNLAESRFRYLGRQRMDGHATIVLAFAQIPDKVKFPGQVDFQGTKVPMLFQGIAWIDESDFRIVRLRKDLLTPRPDIYLRTFTSEILFSEVSVPKAAETLWLPQEVKVTWDFKGQVVQETHRYSNPHLYQSKAKIIM</sequence>
<dbReference type="InterPro" id="IPR029058">
    <property type="entry name" value="AB_hydrolase_fold"/>
</dbReference>
<name>A0A2U3K069_9BACT</name>
<dbReference type="EMBL" id="OMOD01000015">
    <property type="protein sequence ID" value="SPF33008.1"/>
    <property type="molecule type" value="Genomic_DNA"/>
</dbReference>
<dbReference type="AlphaFoldDB" id="A0A2U3K069"/>
<feature type="chain" id="PRO_5015675470" evidence="3">
    <location>
        <begin position="26"/>
        <end position="531"/>
    </location>
</feature>
<dbReference type="InterPro" id="IPR002925">
    <property type="entry name" value="Dienelactn_hydro"/>
</dbReference>
<organism evidence="5 6">
    <name type="scientific">Candidatus Sulfotelmatobacter kueseliae</name>
    <dbReference type="NCBI Taxonomy" id="2042962"/>
    <lineage>
        <taxon>Bacteria</taxon>
        <taxon>Pseudomonadati</taxon>
        <taxon>Acidobacteriota</taxon>
        <taxon>Terriglobia</taxon>
        <taxon>Terriglobales</taxon>
        <taxon>Candidatus Korobacteraceae</taxon>
        <taxon>Candidatus Sulfotelmatobacter</taxon>
    </lineage>
</organism>
<accession>A0A2U3K069</accession>
<gene>
    <name evidence="5" type="ORF">SBA1_1110008</name>
</gene>
<evidence type="ECO:0000259" key="4">
    <source>
        <dbReference type="Pfam" id="PF01738"/>
    </source>
</evidence>
<dbReference type="PANTHER" id="PTHR43037">
    <property type="entry name" value="UNNAMED PRODUCT-RELATED"/>
    <property type="match status" value="1"/>
</dbReference>
<dbReference type="Pfam" id="PF01738">
    <property type="entry name" value="DLH"/>
    <property type="match status" value="1"/>
</dbReference>
<dbReference type="OrthoDB" id="121605at2"/>
<evidence type="ECO:0000256" key="1">
    <source>
        <dbReference type="ARBA" id="ARBA00022729"/>
    </source>
</evidence>
<evidence type="ECO:0000313" key="6">
    <source>
        <dbReference type="Proteomes" id="UP000238701"/>
    </source>
</evidence>